<evidence type="ECO:0000313" key="1">
    <source>
        <dbReference type="EMBL" id="AEO93334.1"/>
    </source>
</evidence>
<keyword evidence="2" id="KW-1185">Reference proteome</keyword>
<dbReference type="Proteomes" id="UP000009273">
    <property type="component" value="Segment"/>
</dbReference>
<sequence>MEKSIHIILSEIENGFEGEEITTLDKETLGRLYQLVVESEKLNKFAEKFDIKKQKALRESNKLMRRIIDSHGIKYDKDTQAVGISDDDVIYIGEKERVINSPSADPLDTDELKGKITKYERRKYNELIDQFNYLNNQAMDHNKKVVANENNLIDFERKTLQGKEYSRENDYLVIFSKNGKVVLCRR</sequence>
<dbReference type="KEGG" id="vg:18563282"/>
<name>G3MBD3_9CAUD</name>
<dbReference type="GeneID" id="18563282"/>
<dbReference type="RefSeq" id="YP_009015374.1">
    <property type="nucleotide sequence ID" value="NC_023719.1"/>
</dbReference>
<evidence type="ECO:0000313" key="2">
    <source>
        <dbReference type="Proteomes" id="UP000009273"/>
    </source>
</evidence>
<organism evidence="1 2">
    <name type="scientific">Bacillus phage G</name>
    <dbReference type="NCBI Taxonomy" id="2884420"/>
    <lineage>
        <taxon>Viruses</taxon>
        <taxon>Duplodnaviria</taxon>
        <taxon>Heunggongvirae</taxon>
        <taxon>Uroviricota</taxon>
        <taxon>Caudoviricetes</taxon>
        <taxon>Donellivirus</taxon>
        <taxon>Donellivirus gee</taxon>
    </lineage>
</organism>
<protein>
    <submittedName>
        <fullName evidence="1">Gp63</fullName>
    </submittedName>
</protein>
<proteinExistence type="predicted"/>
<gene>
    <name evidence="1" type="primary">63</name>
    <name evidence="1" type="ORF">G_63</name>
</gene>
<dbReference type="EMBL" id="JN638751">
    <property type="protein sequence ID" value="AEO93334.1"/>
    <property type="molecule type" value="Genomic_DNA"/>
</dbReference>
<reference evidence="1 2" key="1">
    <citation type="submission" date="2011-09" db="EMBL/GenBank/DDBJ databases">
        <authorList>
            <person name="Pope W.H."/>
            <person name="Pedulla M.L."/>
            <person name="Ford M.E."/>
            <person name="Peebles C.L."/>
            <person name="Hatfull G.H."/>
            <person name="Hendrix R.W."/>
        </authorList>
    </citation>
    <scope>NUCLEOTIDE SEQUENCE [LARGE SCALE GENOMIC DNA]</scope>
    <source>
        <strain evidence="1">G</strain>
    </source>
</reference>
<accession>G3MBD3</accession>